<feature type="transmembrane region" description="Helical" evidence="6">
    <location>
        <begin position="178"/>
        <end position="196"/>
    </location>
</feature>
<name>A0ABS1DIZ8_9PROT</name>
<dbReference type="InterPro" id="IPR006214">
    <property type="entry name" value="Bax_inhibitor_1-related"/>
</dbReference>
<keyword evidence="8" id="KW-1185">Reference proteome</keyword>
<feature type="transmembrane region" description="Helical" evidence="6">
    <location>
        <begin position="120"/>
        <end position="140"/>
    </location>
</feature>
<dbReference type="PANTHER" id="PTHR23291:SF50">
    <property type="entry name" value="PROTEIN LIFEGUARD 4"/>
    <property type="match status" value="1"/>
</dbReference>
<feature type="transmembrane region" description="Helical" evidence="6">
    <location>
        <begin position="217"/>
        <end position="241"/>
    </location>
</feature>
<evidence type="ECO:0000256" key="1">
    <source>
        <dbReference type="ARBA" id="ARBA00004141"/>
    </source>
</evidence>
<organism evidence="7 8">
    <name type="scientific">Rhodovibrio sodomensis</name>
    <dbReference type="NCBI Taxonomy" id="1088"/>
    <lineage>
        <taxon>Bacteria</taxon>
        <taxon>Pseudomonadati</taxon>
        <taxon>Pseudomonadota</taxon>
        <taxon>Alphaproteobacteria</taxon>
        <taxon>Rhodospirillales</taxon>
        <taxon>Rhodovibrionaceae</taxon>
        <taxon>Rhodovibrio</taxon>
    </lineage>
</organism>
<evidence type="ECO:0000256" key="4">
    <source>
        <dbReference type="ARBA" id="ARBA00022989"/>
    </source>
</evidence>
<comment type="subcellular location">
    <subcellularLocation>
        <location evidence="1">Membrane</location>
        <topology evidence="1">Multi-pass membrane protein</topology>
    </subcellularLocation>
</comment>
<reference evidence="7 8" key="1">
    <citation type="journal article" date="2020" name="Microorganisms">
        <title>Osmotic Adaptation and Compatible Solute Biosynthesis of Phototrophic Bacteria as Revealed from Genome Analyses.</title>
        <authorList>
            <person name="Imhoff J.F."/>
            <person name="Rahn T."/>
            <person name="Kunzel S."/>
            <person name="Keller A."/>
            <person name="Neulinger S.C."/>
        </authorList>
    </citation>
    <scope>NUCLEOTIDE SEQUENCE [LARGE SCALE GENOMIC DNA]</scope>
    <source>
        <strain evidence="7 8">DSM 9895</strain>
    </source>
</reference>
<evidence type="ECO:0000256" key="6">
    <source>
        <dbReference type="RuleBase" id="RU004379"/>
    </source>
</evidence>
<comment type="similarity">
    <text evidence="2 6">Belongs to the BI1 family.</text>
</comment>
<keyword evidence="3 6" id="KW-0812">Transmembrane</keyword>
<evidence type="ECO:0000313" key="8">
    <source>
        <dbReference type="Proteomes" id="UP001296873"/>
    </source>
</evidence>
<dbReference type="Pfam" id="PF01027">
    <property type="entry name" value="Bax1-I"/>
    <property type="match status" value="1"/>
</dbReference>
<evidence type="ECO:0000256" key="2">
    <source>
        <dbReference type="ARBA" id="ARBA00010350"/>
    </source>
</evidence>
<dbReference type="EMBL" id="NRRL01000095">
    <property type="protein sequence ID" value="MBK1670452.1"/>
    <property type="molecule type" value="Genomic_DNA"/>
</dbReference>
<comment type="caution">
    <text evidence="7">The sequence shown here is derived from an EMBL/GenBank/DDBJ whole genome shotgun (WGS) entry which is preliminary data.</text>
</comment>
<feature type="transmembrane region" description="Helical" evidence="6">
    <location>
        <begin position="62"/>
        <end position="82"/>
    </location>
</feature>
<feature type="transmembrane region" description="Helical" evidence="6">
    <location>
        <begin position="34"/>
        <end position="56"/>
    </location>
</feature>
<proteinExistence type="inferred from homology"/>
<keyword evidence="4 6" id="KW-1133">Transmembrane helix</keyword>
<sequence>MAQGPDRRYMTGAQAEAAGVDVGLRNYMLRVYNYMCLGVAFTGAISMVVATSPALLQAIQGGLIWVLFIGILGLGFFAPRLMMSKSVGVAQGVFWLYAGMWGALLGPIFAMYAAQGDAMMIARAFFYTAAAFAGVSLYGYTTKRDLGPIGAFLMMAVIGLLVAMLVNMFFIQSTGFELIVSIGVVLVFSAMTAYETQMIKNMYSQGDMGEVQSKKAIFGAFMLYGSFVTLFIWILNILGIMRE</sequence>
<evidence type="ECO:0000256" key="5">
    <source>
        <dbReference type="ARBA" id="ARBA00023136"/>
    </source>
</evidence>
<evidence type="ECO:0000313" key="7">
    <source>
        <dbReference type="EMBL" id="MBK1670452.1"/>
    </source>
</evidence>
<dbReference type="PANTHER" id="PTHR23291">
    <property type="entry name" value="BAX INHIBITOR-RELATED"/>
    <property type="match status" value="1"/>
</dbReference>
<dbReference type="Proteomes" id="UP001296873">
    <property type="component" value="Unassembled WGS sequence"/>
</dbReference>
<keyword evidence="5 6" id="KW-0472">Membrane</keyword>
<dbReference type="CDD" id="cd10432">
    <property type="entry name" value="BI-1-like_bacterial"/>
    <property type="match status" value="1"/>
</dbReference>
<protein>
    <recommendedName>
        <fullName evidence="9">BAX inhibitor (BI)-1/YccA family protein</fullName>
    </recommendedName>
</protein>
<feature type="transmembrane region" description="Helical" evidence="6">
    <location>
        <begin position="94"/>
        <end position="114"/>
    </location>
</feature>
<gene>
    <name evidence="7" type="ORF">CKO28_20720</name>
</gene>
<dbReference type="RefSeq" id="WP_200342813.1">
    <property type="nucleotide sequence ID" value="NZ_NRRL01000095.1"/>
</dbReference>
<evidence type="ECO:0000256" key="3">
    <source>
        <dbReference type="ARBA" id="ARBA00022692"/>
    </source>
</evidence>
<feature type="transmembrane region" description="Helical" evidence="6">
    <location>
        <begin position="152"/>
        <end position="172"/>
    </location>
</feature>
<evidence type="ECO:0008006" key="9">
    <source>
        <dbReference type="Google" id="ProtNLM"/>
    </source>
</evidence>
<accession>A0ABS1DIZ8</accession>